<evidence type="ECO:0000313" key="3">
    <source>
        <dbReference type="Proteomes" id="UP000472372"/>
    </source>
</evidence>
<accession>A0A6S6VV78</accession>
<organism evidence="2 3">
    <name type="scientific">Pyrenophora teres f. teres</name>
    <dbReference type="NCBI Taxonomy" id="97479"/>
    <lineage>
        <taxon>Eukaryota</taxon>
        <taxon>Fungi</taxon>
        <taxon>Dikarya</taxon>
        <taxon>Ascomycota</taxon>
        <taxon>Pezizomycotina</taxon>
        <taxon>Dothideomycetes</taxon>
        <taxon>Pleosporomycetidae</taxon>
        <taxon>Pleosporales</taxon>
        <taxon>Pleosporineae</taxon>
        <taxon>Pleosporaceae</taxon>
        <taxon>Pyrenophora</taxon>
    </lineage>
</organism>
<evidence type="ECO:0000313" key="2">
    <source>
        <dbReference type="EMBL" id="CAE7001804.1"/>
    </source>
</evidence>
<sequence length="205" mass="23167">MNSTSDQVSESSLPTFNHPTLPSSPPVVRRTRSIPDMDASPASRAEPPPTQDAQAVEPPSLKRINSGEAERPPSAQRTQDGDDANDAADSKSEADSDDGESDPADRITDFDWEDLHHRYHEAMKTCHGEEAALMHEWEALMNYFRVWAQSGHEHETDRTYSRLRTRTTFVQHEEDTLEQKRHHYINVVKAFESALSLLKNNGFRG</sequence>
<dbReference type="Proteomes" id="UP000472372">
    <property type="component" value="Chromosome 1"/>
</dbReference>
<protein>
    <submittedName>
        <fullName evidence="2">Uncharacterized protein</fullName>
    </submittedName>
</protein>
<feature type="compositionally biased region" description="Polar residues" evidence="1">
    <location>
        <begin position="1"/>
        <end position="21"/>
    </location>
</feature>
<gene>
    <name evidence="2" type="ORF">PTTW11_01296</name>
</gene>
<name>A0A6S6VV78_9PLEO</name>
<evidence type="ECO:0000256" key="1">
    <source>
        <dbReference type="SAM" id="MobiDB-lite"/>
    </source>
</evidence>
<dbReference type="EMBL" id="HG992977">
    <property type="protein sequence ID" value="CAE7001804.1"/>
    <property type="molecule type" value="Genomic_DNA"/>
</dbReference>
<feature type="region of interest" description="Disordered" evidence="1">
    <location>
        <begin position="1"/>
        <end position="107"/>
    </location>
</feature>
<dbReference type="AlphaFoldDB" id="A0A6S6VV78"/>
<reference evidence="2" key="1">
    <citation type="submission" date="2021-02" db="EMBL/GenBank/DDBJ databases">
        <authorList>
            <person name="Syme A R."/>
            <person name="Syme A R."/>
            <person name="Moolhuijzen P."/>
        </authorList>
    </citation>
    <scope>NUCLEOTIDE SEQUENCE</scope>
    <source>
        <strain evidence="2">W1-1</strain>
    </source>
</reference>
<proteinExistence type="predicted"/>